<dbReference type="PROSITE" id="PS50082">
    <property type="entry name" value="WD_REPEATS_2"/>
    <property type="match status" value="1"/>
</dbReference>
<dbReference type="EMBL" id="JAGMWT010000019">
    <property type="protein sequence ID" value="KAH7113283.1"/>
    <property type="molecule type" value="Genomic_DNA"/>
</dbReference>
<keyword evidence="2" id="KW-0853">WD repeat</keyword>
<dbReference type="InterPro" id="IPR027417">
    <property type="entry name" value="P-loop_NTPase"/>
</dbReference>
<dbReference type="Pfam" id="PF00400">
    <property type="entry name" value="WD40"/>
    <property type="match status" value="1"/>
</dbReference>
<reference evidence="4" key="1">
    <citation type="journal article" date="2021" name="Nat. Commun.">
        <title>Genetic determinants of endophytism in the Arabidopsis root mycobiome.</title>
        <authorList>
            <person name="Mesny F."/>
            <person name="Miyauchi S."/>
            <person name="Thiergart T."/>
            <person name="Pickel B."/>
            <person name="Atanasova L."/>
            <person name="Karlsson M."/>
            <person name="Huettel B."/>
            <person name="Barry K.W."/>
            <person name="Haridas S."/>
            <person name="Chen C."/>
            <person name="Bauer D."/>
            <person name="Andreopoulos W."/>
            <person name="Pangilinan J."/>
            <person name="LaButti K."/>
            <person name="Riley R."/>
            <person name="Lipzen A."/>
            <person name="Clum A."/>
            <person name="Drula E."/>
            <person name="Henrissat B."/>
            <person name="Kohler A."/>
            <person name="Grigoriev I.V."/>
            <person name="Martin F.M."/>
            <person name="Hacquard S."/>
        </authorList>
    </citation>
    <scope>NUCLEOTIDE SEQUENCE</scope>
    <source>
        <strain evidence="4">MPI-CAGE-CH-0243</strain>
    </source>
</reference>
<evidence type="ECO:0000256" key="2">
    <source>
        <dbReference type="PROSITE-ProRule" id="PRU00221"/>
    </source>
</evidence>
<keyword evidence="5" id="KW-1185">Reference proteome</keyword>
<evidence type="ECO:0000259" key="3">
    <source>
        <dbReference type="Pfam" id="PF24883"/>
    </source>
</evidence>
<dbReference type="Gene3D" id="2.130.10.10">
    <property type="entry name" value="YVTN repeat-like/Quinoprotein amine dehydrogenase"/>
    <property type="match status" value="2"/>
</dbReference>
<dbReference type="SUPFAM" id="SSF52540">
    <property type="entry name" value="P-loop containing nucleoside triphosphate hydrolases"/>
    <property type="match status" value="1"/>
</dbReference>
<feature type="domain" description="Nephrocystin 3-like N-terminal" evidence="3">
    <location>
        <begin position="61"/>
        <end position="234"/>
    </location>
</feature>
<gene>
    <name evidence="4" type="ORF">B0J11DRAFT_595576</name>
</gene>
<dbReference type="InterPro" id="IPR001680">
    <property type="entry name" value="WD40_rpt"/>
</dbReference>
<evidence type="ECO:0000256" key="1">
    <source>
        <dbReference type="ARBA" id="ARBA00022737"/>
    </source>
</evidence>
<sequence>MEGVQQSIGNVTAHNSNVGIFNHNDNILRRLPYNPHAAFNAGARDDKERLQRGTRVEILKRIQNWIESESENEPHIFWLDGWAGSGKTTIAHDISQRYHEDGRFWFASYFFSRDEQTTSGNTTFVCTLARQLAEQRSNFGQAGKNITTEYKRVLTNILETYEGLADRVASEQWKEIIVKPLSGLKNTKGFSHLVIVLDALDEHPKHNQITNLISLIRGTYALGKFRPRFLITSRPEDVIRDAFDLRQNQGPPLRMFSLHTEKDDFVNRDIKLYIREKLSRFRLSSHDVDKLADNAARSFIWISTACRAILAKRSSAQQSTALKRLLLTTANSNPEKQLNDLYSEILGRSFSEDEDEDEDDFQDVQNLKMVLGSLAVLKNPLSAQSLDQLLGMKLGNVDSILSDLHAIVYTPQQQEGGIWGSPLRLHHPSLHDYLINEKRCDERFHVPSTKAHKILFEHCLALMSAQLKQDICDLKAPGSRSADLSESQLEQNLSPATQYACLSWFFHFQNSGQRLSDEDHVHNFLTTYFLFWLESLAWMRHVSEAIYVLITLESQAEEDDSARLQAFVHDARRFALFGRTILDEAPLQIYSTLLILAPSKSIVVNTFADHVAPWVERLGRKETGWSAYLHTLETHAIATMAFLNNTELLTGDTEGNIHLWDLNTGTLVQTLEEHNNRRICQLVPSPDGDQAATVMERNFEEYFLQYEIVIWNLKTSSLIRKHTEKPGHTWLAVHWSVDTCHWIAASVGSYELYIWDLRSDNRNFKIPAGQHVLPTEVYSYHKSSDMRVTFSSSGQNVAFEDYRFVSIWSITPGLRPYTKVFLRKGERNLKKSLSTLKNALRLMPASRICFPIYDIHHDIVIANIFMSEISYIIPYSDHDLVATSLISPDKSFISCYTGANTIEIWDSSLSHMDNDFSLVSRAKIHAPQFQIGMMIKLAPDKNLLATVSRSDCHPKVWDTQQKPGIRDSEDMCQLLHIAFSINGQFAAGICKIHLSIDVLNVQKLKILHQFKEPLGWKICDLVEDQPKKEVVLKFLQDGTTLFARIQGSSRVYLWDILTGLPISTTEIEPFTNIVSLDRYFIGPGNRIILNTGNKRMPFLEILGRVSKAEPQGLENKVLQTAAVGASLIHELIQNRDPDRNFRVDVLLRNYSTKAEIRIKHLSGGVLWAALSCTGTKLAIKDRRTIYLYDISYSTYLPLCESLDFKELNELGTFSPDDNALNTPRCILAIRDPGGVGEWNLVEKFVIDKNWIRWKGMNIFWLPPHFRDSKARVNPIERNKVIVSLFHETEGMVFLKFDFNELERLRI</sequence>
<comment type="caution">
    <text evidence="4">The sequence shown here is derived from an EMBL/GenBank/DDBJ whole genome shotgun (WGS) entry which is preliminary data.</text>
</comment>
<dbReference type="OrthoDB" id="674604at2759"/>
<accession>A0A9P9I9Q4</accession>
<feature type="repeat" description="WD" evidence="2">
    <location>
        <begin position="648"/>
        <end position="670"/>
    </location>
</feature>
<dbReference type="SMART" id="SM00320">
    <property type="entry name" value="WD40"/>
    <property type="match status" value="5"/>
</dbReference>
<dbReference type="Pfam" id="PF24883">
    <property type="entry name" value="NPHP3_N"/>
    <property type="match status" value="1"/>
</dbReference>
<dbReference type="InterPro" id="IPR015943">
    <property type="entry name" value="WD40/YVTN_repeat-like_dom_sf"/>
</dbReference>
<proteinExistence type="predicted"/>
<dbReference type="SUPFAM" id="SSF82171">
    <property type="entry name" value="DPP6 N-terminal domain-like"/>
    <property type="match status" value="1"/>
</dbReference>
<dbReference type="Gene3D" id="3.40.50.300">
    <property type="entry name" value="P-loop containing nucleotide triphosphate hydrolases"/>
    <property type="match status" value="1"/>
</dbReference>
<evidence type="ECO:0000313" key="5">
    <source>
        <dbReference type="Proteomes" id="UP000700596"/>
    </source>
</evidence>
<dbReference type="Proteomes" id="UP000700596">
    <property type="component" value="Unassembled WGS sequence"/>
</dbReference>
<organism evidence="4 5">
    <name type="scientific">Dendryphion nanum</name>
    <dbReference type="NCBI Taxonomy" id="256645"/>
    <lineage>
        <taxon>Eukaryota</taxon>
        <taxon>Fungi</taxon>
        <taxon>Dikarya</taxon>
        <taxon>Ascomycota</taxon>
        <taxon>Pezizomycotina</taxon>
        <taxon>Dothideomycetes</taxon>
        <taxon>Pleosporomycetidae</taxon>
        <taxon>Pleosporales</taxon>
        <taxon>Torulaceae</taxon>
        <taxon>Dendryphion</taxon>
    </lineage>
</organism>
<dbReference type="InterPro" id="IPR056884">
    <property type="entry name" value="NPHP3-like_N"/>
</dbReference>
<name>A0A9P9I9Q4_9PLEO</name>
<keyword evidence="1" id="KW-0677">Repeat</keyword>
<dbReference type="PANTHER" id="PTHR10039">
    <property type="entry name" value="AMELOGENIN"/>
    <property type="match status" value="1"/>
</dbReference>
<evidence type="ECO:0000313" key="4">
    <source>
        <dbReference type="EMBL" id="KAH7113283.1"/>
    </source>
</evidence>
<dbReference type="PANTHER" id="PTHR10039:SF17">
    <property type="entry name" value="FUNGAL STAND N-TERMINAL GOODBYE DOMAIN-CONTAINING PROTEIN-RELATED"/>
    <property type="match status" value="1"/>
</dbReference>
<protein>
    <recommendedName>
        <fullName evidence="3">Nephrocystin 3-like N-terminal domain-containing protein</fullName>
    </recommendedName>
</protein>